<dbReference type="RefSeq" id="WP_047875027.1">
    <property type="nucleotide sequence ID" value="NZ_BMYC01000008.1"/>
</dbReference>
<keyword evidence="1" id="KW-0732">Signal</keyword>
<accession>A0A0J1GK05</accession>
<dbReference type="Pfam" id="PF13406">
    <property type="entry name" value="SLT_2"/>
    <property type="match status" value="1"/>
</dbReference>
<dbReference type="OrthoDB" id="9772911at2"/>
<feature type="domain" description="Transglycosylase SLT" evidence="2">
    <location>
        <begin position="27"/>
        <end position="320"/>
    </location>
</feature>
<dbReference type="InterPro" id="IPR043426">
    <property type="entry name" value="MltB-like"/>
</dbReference>
<dbReference type="CDD" id="cd13399">
    <property type="entry name" value="Slt35-like"/>
    <property type="match status" value="1"/>
</dbReference>
<dbReference type="Proteomes" id="UP000036426">
    <property type="component" value="Unassembled WGS sequence"/>
</dbReference>
<gene>
    <name evidence="3" type="ORF">ABT58_13935</name>
</gene>
<dbReference type="EMBL" id="LDOV01000025">
    <property type="protein sequence ID" value="KLV00088.1"/>
    <property type="molecule type" value="Genomic_DNA"/>
</dbReference>
<sequence>MHKRLVSAFVALGLGLSTAAWAADEGFDSYVEGLKSEAREKGISESIINSAFDGITFTERAVKADKNQPEKKLTLDEYIPRAVPDWKVKQANQLYQKHKAALEEIGQRYGVQPRFIVALWGVESNFGRLMGNYNVVEALSTMAYEGRREAFFRNQVMAALEILDAGHIAPKDMKGSWAGAMGQPQFMPTSFLSYAVDGNGDGKIDIWQTEADVFASAANYLKNAKWDDEYTWGRQVSLPANIDSGLMGIKSEQARPLSEWQKLGVRRLNGKDLPEVEIDAWLIQPDDNHGRAYLVYGNYQSLLDWNRSHYFALAVSHLADKIR</sequence>
<dbReference type="SUPFAM" id="SSF53955">
    <property type="entry name" value="Lysozyme-like"/>
    <property type="match status" value="1"/>
</dbReference>
<dbReference type="NCBIfam" id="TIGR02283">
    <property type="entry name" value="MltB_2"/>
    <property type="match status" value="1"/>
</dbReference>
<evidence type="ECO:0000313" key="4">
    <source>
        <dbReference type="Proteomes" id="UP000036426"/>
    </source>
</evidence>
<evidence type="ECO:0000313" key="3">
    <source>
        <dbReference type="EMBL" id="KLV00088.1"/>
    </source>
</evidence>
<reference evidence="3 4" key="1">
    <citation type="submission" date="2015-05" db="EMBL/GenBank/DDBJ databases">
        <title>Photobacterium galathea sp. nov.</title>
        <authorList>
            <person name="Machado H."/>
            <person name="Gram L."/>
        </authorList>
    </citation>
    <scope>NUCLEOTIDE SEQUENCE [LARGE SCALE GENOMIC DNA]</scope>
    <source>
        <strain evidence="3 4">DSM 25995</strain>
    </source>
</reference>
<dbReference type="AlphaFoldDB" id="A0A0J1GK05"/>
<dbReference type="InterPro" id="IPR023346">
    <property type="entry name" value="Lysozyme-like_dom_sf"/>
</dbReference>
<feature type="signal peptide" evidence="1">
    <location>
        <begin position="1"/>
        <end position="22"/>
    </location>
</feature>
<comment type="caution">
    <text evidence="3">The sequence shown here is derived from an EMBL/GenBank/DDBJ whole genome shotgun (WGS) entry which is preliminary data.</text>
</comment>
<dbReference type="GO" id="GO:0009253">
    <property type="term" value="P:peptidoglycan catabolic process"/>
    <property type="evidence" value="ECO:0007669"/>
    <property type="project" value="TreeGrafter"/>
</dbReference>
<dbReference type="InterPro" id="IPR011970">
    <property type="entry name" value="MltB_2"/>
</dbReference>
<dbReference type="FunFam" id="1.10.8.350:FF:000001">
    <property type="entry name" value="Lytic murein transglycosylase B"/>
    <property type="match status" value="1"/>
</dbReference>
<dbReference type="Gene3D" id="1.10.8.350">
    <property type="entry name" value="Bacterial muramidase"/>
    <property type="match status" value="1"/>
</dbReference>
<protein>
    <submittedName>
        <fullName evidence="3">Lytic transglycosylase</fullName>
    </submittedName>
</protein>
<dbReference type="PANTHER" id="PTHR30163:SF8">
    <property type="entry name" value="LYTIC MUREIN TRANSGLYCOSYLASE"/>
    <property type="match status" value="1"/>
</dbReference>
<feature type="chain" id="PRO_5005252183" evidence="1">
    <location>
        <begin position="23"/>
        <end position="323"/>
    </location>
</feature>
<name>A0A0J1GK05_9GAMM</name>
<proteinExistence type="predicted"/>
<dbReference type="GO" id="GO:0008933">
    <property type="term" value="F:peptidoglycan lytic transglycosylase activity"/>
    <property type="evidence" value="ECO:0007669"/>
    <property type="project" value="TreeGrafter"/>
</dbReference>
<dbReference type="PANTHER" id="PTHR30163">
    <property type="entry name" value="MEMBRANE-BOUND LYTIC MUREIN TRANSGLYCOSYLASE B"/>
    <property type="match status" value="1"/>
</dbReference>
<dbReference type="Gene3D" id="1.10.530.10">
    <property type="match status" value="1"/>
</dbReference>
<dbReference type="InterPro" id="IPR031304">
    <property type="entry name" value="SLT_2"/>
</dbReference>
<dbReference type="PATRIC" id="fig|754436.4.peg.2958"/>
<evidence type="ECO:0000259" key="2">
    <source>
        <dbReference type="Pfam" id="PF13406"/>
    </source>
</evidence>
<organism evidence="3 4">
    <name type="scientific">Photobacterium aphoticum</name>
    <dbReference type="NCBI Taxonomy" id="754436"/>
    <lineage>
        <taxon>Bacteria</taxon>
        <taxon>Pseudomonadati</taxon>
        <taxon>Pseudomonadota</taxon>
        <taxon>Gammaproteobacteria</taxon>
        <taxon>Vibrionales</taxon>
        <taxon>Vibrionaceae</taxon>
        <taxon>Photobacterium</taxon>
    </lineage>
</organism>
<evidence type="ECO:0000256" key="1">
    <source>
        <dbReference type="SAM" id="SignalP"/>
    </source>
</evidence>
<keyword evidence="4" id="KW-1185">Reference proteome</keyword>